<proteinExistence type="predicted"/>
<evidence type="ECO:0000313" key="3">
    <source>
        <dbReference type="Proteomes" id="UP001153269"/>
    </source>
</evidence>
<evidence type="ECO:0000256" key="1">
    <source>
        <dbReference type="SAM" id="MobiDB-lite"/>
    </source>
</evidence>
<comment type="caution">
    <text evidence="2">The sequence shown here is derived from an EMBL/GenBank/DDBJ whole genome shotgun (WGS) entry which is preliminary data.</text>
</comment>
<sequence length="191" mass="20219">MSSLGRVYAVGPHLASEEPSCARGDTEDRHGPETRQQRPAEGKPRREANKGAAGAKRSREGAARRRLGGGWRPGAGAAEAGRVSGTDAGRTRSRARPFCVFPWMVRPRGQAAAPPLPRSSSMLVASQRRVSELLPRTHATGCTTDGLKSPGCGGRGGQILRLPPGHTQPRSGRRAADQPVPEELHQGTDGQ</sequence>
<keyword evidence="3" id="KW-1185">Reference proteome</keyword>
<dbReference type="EMBL" id="CADEAL010000136">
    <property type="protein sequence ID" value="CAB1415049.1"/>
    <property type="molecule type" value="Genomic_DNA"/>
</dbReference>
<evidence type="ECO:0000313" key="2">
    <source>
        <dbReference type="EMBL" id="CAB1415049.1"/>
    </source>
</evidence>
<feature type="region of interest" description="Disordered" evidence="1">
    <location>
        <begin position="1"/>
        <end position="94"/>
    </location>
</feature>
<feature type="compositionally biased region" description="Basic and acidic residues" evidence="1">
    <location>
        <begin position="24"/>
        <end position="49"/>
    </location>
</feature>
<dbReference type="Proteomes" id="UP001153269">
    <property type="component" value="Unassembled WGS sequence"/>
</dbReference>
<feature type="compositionally biased region" description="Basic and acidic residues" evidence="1">
    <location>
        <begin position="182"/>
        <end position="191"/>
    </location>
</feature>
<name>A0A9N7TN57_PLEPL</name>
<protein>
    <submittedName>
        <fullName evidence="2">Uncharacterized protein</fullName>
    </submittedName>
</protein>
<gene>
    <name evidence="2" type="ORF">PLEPLA_LOCUS2762</name>
</gene>
<feature type="region of interest" description="Disordered" evidence="1">
    <location>
        <begin position="135"/>
        <end position="191"/>
    </location>
</feature>
<reference evidence="2" key="1">
    <citation type="submission" date="2020-03" db="EMBL/GenBank/DDBJ databases">
        <authorList>
            <person name="Weist P."/>
        </authorList>
    </citation>
    <scope>NUCLEOTIDE SEQUENCE</scope>
</reference>
<dbReference type="AlphaFoldDB" id="A0A9N7TN57"/>
<accession>A0A9N7TN57</accession>
<organism evidence="2 3">
    <name type="scientific">Pleuronectes platessa</name>
    <name type="common">European plaice</name>
    <dbReference type="NCBI Taxonomy" id="8262"/>
    <lineage>
        <taxon>Eukaryota</taxon>
        <taxon>Metazoa</taxon>
        <taxon>Chordata</taxon>
        <taxon>Craniata</taxon>
        <taxon>Vertebrata</taxon>
        <taxon>Euteleostomi</taxon>
        <taxon>Actinopterygii</taxon>
        <taxon>Neopterygii</taxon>
        <taxon>Teleostei</taxon>
        <taxon>Neoteleostei</taxon>
        <taxon>Acanthomorphata</taxon>
        <taxon>Carangaria</taxon>
        <taxon>Pleuronectiformes</taxon>
        <taxon>Pleuronectoidei</taxon>
        <taxon>Pleuronectidae</taxon>
        <taxon>Pleuronectes</taxon>
    </lineage>
</organism>